<dbReference type="PANTHER" id="PTHR43744">
    <property type="entry name" value="ABC TRANSPORTER PERMEASE PROTEIN MG189-RELATED-RELATED"/>
    <property type="match status" value="1"/>
</dbReference>
<feature type="transmembrane region" description="Helical" evidence="7">
    <location>
        <begin position="184"/>
        <end position="208"/>
    </location>
</feature>
<dbReference type="Proteomes" id="UP000029033">
    <property type="component" value="Unassembled WGS sequence"/>
</dbReference>
<feature type="transmembrane region" description="Helical" evidence="7">
    <location>
        <begin position="110"/>
        <end position="130"/>
    </location>
</feature>
<feature type="transmembrane region" description="Helical" evidence="7">
    <location>
        <begin position="12"/>
        <end position="30"/>
    </location>
</feature>
<dbReference type="SUPFAM" id="SSF161098">
    <property type="entry name" value="MetI-like"/>
    <property type="match status" value="1"/>
</dbReference>
<evidence type="ECO:0000256" key="2">
    <source>
        <dbReference type="ARBA" id="ARBA00022448"/>
    </source>
</evidence>
<reference evidence="9 10" key="1">
    <citation type="submission" date="2014-03" db="EMBL/GenBank/DDBJ databases">
        <title>Genomics of Bifidobacteria.</title>
        <authorList>
            <person name="Ventura M."/>
            <person name="Milani C."/>
            <person name="Lugli G.A."/>
        </authorList>
    </citation>
    <scope>NUCLEOTIDE SEQUENCE [LARGE SCALE GENOMIC DNA]</scope>
    <source>
        <strain evidence="9 10">LMG 21589</strain>
    </source>
</reference>
<comment type="caution">
    <text evidence="9">The sequence shown here is derived from an EMBL/GenBank/DDBJ whole genome shotgun (WGS) entry which is preliminary data.</text>
</comment>
<dbReference type="InterPro" id="IPR035906">
    <property type="entry name" value="MetI-like_sf"/>
</dbReference>
<sequence length="277" mass="30442">MHSKKVSSATVLRYVVLALIFVLLVGPIIWQVSLAFKGKGDNIYAVPPYFIPKDFTWSNFAKVFQQVPVLHYAWNSLIVTAITVIGNVIISTTCGYALGKLKFRGKTAVLILIFGAMLIPGEAVLVSQFLEIRAMHLNNTLMGVALPGLCQAMNILIMMTAFAGIPNELEEAAKVDGANVWQRFFRICMPQVMGSITVTVIFSFVGAWNNFLWPMIVLSDDAKYTLTIGLNKLKGAFLTDPRLIAAGAVIALIPIVIFFLIFQRYFFKGVEAGGLKG</sequence>
<keyword evidence="3" id="KW-1003">Cell membrane</keyword>
<feature type="transmembrane region" description="Helical" evidence="7">
    <location>
        <begin position="72"/>
        <end position="98"/>
    </location>
</feature>
<dbReference type="OrthoDB" id="61122at2"/>
<feature type="transmembrane region" description="Helical" evidence="7">
    <location>
        <begin position="142"/>
        <end position="163"/>
    </location>
</feature>
<dbReference type="PANTHER" id="PTHR43744:SF3">
    <property type="entry name" value="LACTOSE TRANSPORT SYSTEM PERMEASE PROTEIN LACG"/>
    <property type="match status" value="1"/>
</dbReference>
<comment type="subcellular location">
    <subcellularLocation>
        <location evidence="1 7">Cell membrane</location>
        <topology evidence="1 7">Multi-pass membrane protein</topology>
    </subcellularLocation>
</comment>
<dbReference type="EMBL" id="JGZO01000007">
    <property type="protein sequence ID" value="KFI94517.1"/>
    <property type="molecule type" value="Genomic_DNA"/>
</dbReference>
<protein>
    <submittedName>
        <fullName evidence="9">Binding-protein-dependent transport system inner membrane protein</fullName>
    </submittedName>
</protein>
<accession>A0A087DG67</accession>
<feature type="transmembrane region" description="Helical" evidence="7">
    <location>
        <begin position="243"/>
        <end position="262"/>
    </location>
</feature>
<keyword evidence="5 7" id="KW-1133">Transmembrane helix</keyword>
<dbReference type="PROSITE" id="PS50928">
    <property type="entry name" value="ABC_TM1"/>
    <property type="match status" value="1"/>
</dbReference>
<evidence type="ECO:0000313" key="10">
    <source>
        <dbReference type="Proteomes" id="UP000029033"/>
    </source>
</evidence>
<evidence type="ECO:0000256" key="7">
    <source>
        <dbReference type="RuleBase" id="RU363032"/>
    </source>
</evidence>
<dbReference type="GO" id="GO:0055085">
    <property type="term" value="P:transmembrane transport"/>
    <property type="evidence" value="ECO:0007669"/>
    <property type="project" value="InterPro"/>
</dbReference>
<evidence type="ECO:0000313" key="9">
    <source>
        <dbReference type="EMBL" id="KFI94517.1"/>
    </source>
</evidence>
<evidence type="ECO:0000259" key="8">
    <source>
        <dbReference type="PROSITE" id="PS50928"/>
    </source>
</evidence>
<dbReference type="STRING" id="158787.BSCA_1728"/>
<name>A0A087DG67_9BIFI</name>
<keyword evidence="2 7" id="KW-0813">Transport</keyword>
<dbReference type="Gene3D" id="1.10.3720.10">
    <property type="entry name" value="MetI-like"/>
    <property type="match status" value="1"/>
</dbReference>
<feature type="domain" description="ABC transmembrane type-1" evidence="8">
    <location>
        <begin position="73"/>
        <end position="262"/>
    </location>
</feature>
<keyword evidence="4 7" id="KW-0812">Transmembrane</keyword>
<evidence type="ECO:0000256" key="3">
    <source>
        <dbReference type="ARBA" id="ARBA00022475"/>
    </source>
</evidence>
<dbReference type="AlphaFoldDB" id="A0A087DG67"/>
<evidence type="ECO:0000256" key="1">
    <source>
        <dbReference type="ARBA" id="ARBA00004651"/>
    </source>
</evidence>
<gene>
    <name evidence="9" type="ORF">BSCA_1728</name>
</gene>
<keyword evidence="10" id="KW-1185">Reference proteome</keyword>
<evidence type="ECO:0000256" key="6">
    <source>
        <dbReference type="ARBA" id="ARBA00023136"/>
    </source>
</evidence>
<dbReference type="Pfam" id="PF00528">
    <property type="entry name" value="BPD_transp_1"/>
    <property type="match status" value="1"/>
</dbReference>
<evidence type="ECO:0000256" key="4">
    <source>
        <dbReference type="ARBA" id="ARBA00022692"/>
    </source>
</evidence>
<dbReference type="CDD" id="cd06261">
    <property type="entry name" value="TM_PBP2"/>
    <property type="match status" value="1"/>
</dbReference>
<comment type="similarity">
    <text evidence="7">Belongs to the binding-protein-dependent transport system permease family.</text>
</comment>
<dbReference type="eggNOG" id="COG0395">
    <property type="taxonomic scope" value="Bacteria"/>
</dbReference>
<proteinExistence type="inferred from homology"/>
<keyword evidence="6 7" id="KW-0472">Membrane</keyword>
<dbReference type="GeneID" id="85166248"/>
<dbReference type="InterPro" id="IPR000515">
    <property type="entry name" value="MetI-like"/>
</dbReference>
<dbReference type="GO" id="GO:0005886">
    <property type="term" value="C:plasma membrane"/>
    <property type="evidence" value="ECO:0007669"/>
    <property type="project" value="UniProtKB-SubCell"/>
</dbReference>
<dbReference type="RefSeq" id="WP_033518958.1">
    <property type="nucleotide sequence ID" value="NZ_CAUPKV010000004.1"/>
</dbReference>
<evidence type="ECO:0000256" key="5">
    <source>
        <dbReference type="ARBA" id="ARBA00022989"/>
    </source>
</evidence>
<organism evidence="9 10">
    <name type="scientific">Bifidobacterium scardovii</name>
    <dbReference type="NCBI Taxonomy" id="158787"/>
    <lineage>
        <taxon>Bacteria</taxon>
        <taxon>Bacillati</taxon>
        <taxon>Actinomycetota</taxon>
        <taxon>Actinomycetes</taxon>
        <taxon>Bifidobacteriales</taxon>
        <taxon>Bifidobacteriaceae</taxon>
        <taxon>Bifidobacterium</taxon>
    </lineage>
</organism>